<comment type="caution">
    <text evidence="1">The sequence shown here is derived from an EMBL/GenBank/DDBJ whole genome shotgun (WGS) entry which is preliminary data.</text>
</comment>
<name>A0ABX9LYI9_9LEPT</name>
<accession>A0ABX9LYI9</accession>
<reference evidence="2" key="1">
    <citation type="submission" date="2018-05" db="EMBL/GenBank/DDBJ databases">
        <title>Leptospira yasudae sp. nov. and Leptospira stimsonii sp. nov., two pathogenic species of the genus Leptospira isolated from environmental sources.</title>
        <authorList>
            <person name="Casanovas-Massana A."/>
            <person name="Hamond C."/>
            <person name="Santos L.A."/>
            <person name="Hacker K.P."/>
            <person name="Balassiano I."/>
            <person name="Medeiros M.A."/>
            <person name="Reis M.G."/>
            <person name="Ko A.I."/>
            <person name="Wunder E.A."/>
        </authorList>
    </citation>
    <scope>NUCLEOTIDE SEQUENCE [LARGE SCALE GENOMIC DNA]</scope>
    <source>
        <strain evidence="2">B21</strain>
    </source>
</reference>
<dbReference type="EMBL" id="QHCR01000012">
    <property type="protein sequence ID" value="RHX77683.1"/>
    <property type="molecule type" value="Genomic_DNA"/>
</dbReference>
<sequence>MSSFGKVSAGVPSKPFPWRQGLPRKRIHSRFPGSFFLAVIRSIRFSFLRCSVCFQGANSSGCSRKI</sequence>
<protein>
    <submittedName>
        <fullName evidence="1">Uncharacterized protein</fullName>
    </submittedName>
</protein>
<reference evidence="1 2" key="2">
    <citation type="journal article" date="2020" name="Int. J. Syst. Evol. Microbiol.">
        <title>Leptospira yasudae sp. nov. and Leptospira stimsonii sp. nov., two new species of the pathogenic group isolated from environmental sources.</title>
        <authorList>
            <person name="Casanovas-Massana A."/>
            <person name="Hamond C."/>
            <person name="Santos L.A."/>
            <person name="de Oliveira D."/>
            <person name="Hacker K.P."/>
            <person name="Balassiano I."/>
            <person name="Costa F."/>
            <person name="Medeiros M.A."/>
            <person name="Reis M.G."/>
            <person name="Ko A.I."/>
            <person name="Wunder E.A."/>
        </authorList>
    </citation>
    <scope>NUCLEOTIDE SEQUENCE [LARGE SCALE GENOMIC DNA]</scope>
    <source>
        <strain evidence="1 2">B21</strain>
    </source>
</reference>
<proteinExistence type="predicted"/>
<keyword evidence="2" id="KW-1185">Reference proteome</keyword>
<organism evidence="1 2">
    <name type="scientific">Leptospira yasudae</name>
    <dbReference type="NCBI Taxonomy" id="2202201"/>
    <lineage>
        <taxon>Bacteria</taxon>
        <taxon>Pseudomonadati</taxon>
        <taxon>Spirochaetota</taxon>
        <taxon>Spirochaetia</taxon>
        <taxon>Leptospirales</taxon>
        <taxon>Leptospiraceae</taxon>
        <taxon>Leptospira</taxon>
    </lineage>
</organism>
<evidence type="ECO:0000313" key="2">
    <source>
        <dbReference type="Proteomes" id="UP000285569"/>
    </source>
</evidence>
<evidence type="ECO:0000313" key="1">
    <source>
        <dbReference type="EMBL" id="RHX77683.1"/>
    </source>
</evidence>
<gene>
    <name evidence="1" type="ORF">DLM77_19785</name>
</gene>
<dbReference type="Proteomes" id="UP000285569">
    <property type="component" value="Unassembled WGS sequence"/>
</dbReference>